<dbReference type="AlphaFoldDB" id="A0A9X2MJX9"/>
<name>A0A9X2MJX9_9FIRM</name>
<reference evidence="6" key="1">
    <citation type="submission" date="2022-07" db="EMBL/GenBank/DDBJ databases">
        <title>Enhanced cultured diversity of the mouse gut microbiota enables custom-made synthetic communities.</title>
        <authorList>
            <person name="Afrizal A."/>
        </authorList>
    </citation>
    <scope>NUCLEOTIDE SEQUENCE</scope>
    <source>
        <strain evidence="6">DSM 29482</strain>
    </source>
</reference>
<evidence type="ECO:0000256" key="2">
    <source>
        <dbReference type="ARBA" id="ARBA00023125"/>
    </source>
</evidence>
<dbReference type="InterPro" id="IPR036388">
    <property type="entry name" value="WH-like_DNA-bd_sf"/>
</dbReference>
<dbReference type="PANTHER" id="PTHR30514:SF21">
    <property type="entry name" value="RPIR-FAMILY TRANSCRIPTIONAL REGULATOR"/>
    <property type="match status" value="1"/>
</dbReference>
<dbReference type="InterPro" id="IPR001347">
    <property type="entry name" value="SIS_dom"/>
</dbReference>
<sequence>MLLIESMKLEFTNVETVIAQHFLNRGESLTISELSQKLNVSEASITRFSSKLGFNNYKELIYVYNQELKIKSNNNIVSDNLMINGYMDIIRQVVEKVDIESIKNIANLICTHKIIHVFGLGLNGIVGSDLKFRLVRVGKYVEVVSDAKSMQMVASILEEDNLVLALTLRGKNLEMLESIKVAKKNGAKVVLITGSEDSPIIEYADYYVLTANLDHEDWVGSISAQIPMLIVIDMIFSEYILRDKDLVERWLDTEKAVFCK</sequence>
<dbReference type="GO" id="GO:0097367">
    <property type="term" value="F:carbohydrate derivative binding"/>
    <property type="evidence" value="ECO:0007669"/>
    <property type="project" value="InterPro"/>
</dbReference>
<dbReference type="Pfam" id="PF01418">
    <property type="entry name" value="HTH_6"/>
    <property type="match status" value="1"/>
</dbReference>
<organism evidence="6 7">
    <name type="scientific">Anaerosalibacter massiliensis</name>
    <dbReference type="NCBI Taxonomy" id="1347392"/>
    <lineage>
        <taxon>Bacteria</taxon>
        <taxon>Bacillati</taxon>
        <taxon>Bacillota</taxon>
        <taxon>Tissierellia</taxon>
        <taxon>Tissierellales</taxon>
        <taxon>Sporanaerobacteraceae</taxon>
        <taxon>Anaerosalibacter</taxon>
    </lineage>
</organism>
<evidence type="ECO:0000256" key="3">
    <source>
        <dbReference type="ARBA" id="ARBA00023163"/>
    </source>
</evidence>
<keyword evidence="7" id="KW-1185">Reference proteome</keyword>
<keyword evidence="3" id="KW-0804">Transcription</keyword>
<proteinExistence type="predicted"/>
<dbReference type="GO" id="GO:0003700">
    <property type="term" value="F:DNA-binding transcription factor activity"/>
    <property type="evidence" value="ECO:0007669"/>
    <property type="project" value="InterPro"/>
</dbReference>
<dbReference type="InterPro" id="IPR000281">
    <property type="entry name" value="HTH_RpiR"/>
</dbReference>
<evidence type="ECO:0000313" key="6">
    <source>
        <dbReference type="EMBL" id="MCR2044425.1"/>
    </source>
</evidence>
<evidence type="ECO:0000256" key="1">
    <source>
        <dbReference type="ARBA" id="ARBA00023015"/>
    </source>
</evidence>
<dbReference type="Pfam" id="PF01380">
    <property type="entry name" value="SIS"/>
    <property type="match status" value="1"/>
</dbReference>
<keyword evidence="2" id="KW-0238">DNA-binding</keyword>
<dbReference type="PROSITE" id="PS51071">
    <property type="entry name" value="HTH_RPIR"/>
    <property type="match status" value="1"/>
</dbReference>
<dbReference type="InterPro" id="IPR035472">
    <property type="entry name" value="RpiR-like_SIS"/>
</dbReference>
<evidence type="ECO:0000259" key="5">
    <source>
        <dbReference type="PROSITE" id="PS51464"/>
    </source>
</evidence>
<feature type="domain" description="HTH rpiR-type" evidence="4">
    <location>
        <begin position="1"/>
        <end position="71"/>
    </location>
</feature>
<dbReference type="CDD" id="cd05013">
    <property type="entry name" value="SIS_RpiR"/>
    <property type="match status" value="1"/>
</dbReference>
<comment type="caution">
    <text evidence="6">The sequence shown here is derived from an EMBL/GenBank/DDBJ whole genome shotgun (WGS) entry which is preliminary data.</text>
</comment>
<accession>A0A9X2MJX9</accession>
<dbReference type="SUPFAM" id="SSF53697">
    <property type="entry name" value="SIS domain"/>
    <property type="match status" value="1"/>
</dbReference>
<dbReference type="PROSITE" id="PS51464">
    <property type="entry name" value="SIS"/>
    <property type="match status" value="1"/>
</dbReference>
<dbReference type="GO" id="GO:0003677">
    <property type="term" value="F:DNA binding"/>
    <property type="evidence" value="ECO:0007669"/>
    <property type="project" value="UniProtKB-KW"/>
</dbReference>
<dbReference type="RefSeq" id="WP_257490487.1">
    <property type="nucleotide sequence ID" value="NZ_JANJZL010000006.1"/>
</dbReference>
<dbReference type="Gene3D" id="3.40.50.10490">
    <property type="entry name" value="Glucose-6-phosphate isomerase like protein, domain 1"/>
    <property type="match status" value="1"/>
</dbReference>
<dbReference type="EMBL" id="JANJZL010000006">
    <property type="protein sequence ID" value="MCR2044425.1"/>
    <property type="molecule type" value="Genomic_DNA"/>
</dbReference>
<keyword evidence="1" id="KW-0805">Transcription regulation</keyword>
<dbReference type="Proteomes" id="UP001142078">
    <property type="component" value="Unassembled WGS sequence"/>
</dbReference>
<dbReference type="GO" id="GO:1901135">
    <property type="term" value="P:carbohydrate derivative metabolic process"/>
    <property type="evidence" value="ECO:0007669"/>
    <property type="project" value="InterPro"/>
</dbReference>
<dbReference type="InterPro" id="IPR009057">
    <property type="entry name" value="Homeodomain-like_sf"/>
</dbReference>
<dbReference type="InterPro" id="IPR046348">
    <property type="entry name" value="SIS_dom_sf"/>
</dbReference>
<feature type="domain" description="SIS" evidence="5">
    <location>
        <begin position="105"/>
        <end position="245"/>
    </location>
</feature>
<dbReference type="InterPro" id="IPR047640">
    <property type="entry name" value="RpiR-like"/>
</dbReference>
<protein>
    <submittedName>
        <fullName evidence="6">MurR/RpiR family transcriptional regulator</fullName>
    </submittedName>
</protein>
<evidence type="ECO:0000313" key="7">
    <source>
        <dbReference type="Proteomes" id="UP001142078"/>
    </source>
</evidence>
<dbReference type="SUPFAM" id="SSF46689">
    <property type="entry name" value="Homeodomain-like"/>
    <property type="match status" value="1"/>
</dbReference>
<dbReference type="PANTHER" id="PTHR30514">
    <property type="entry name" value="GLUCOKINASE"/>
    <property type="match status" value="1"/>
</dbReference>
<gene>
    <name evidence="6" type="ORF">NSA23_09900</name>
</gene>
<dbReference type="Gene3D" id="1.10.10.10">
    <property type="entry name" value="Winged helix-like DNA-binding domain superfamily/Winged helix DNA-binding domain"/>
    <property type="match status" value="1"/>
</dbReference>
<evidence type="ECO:0000259" key="4">
    <source>
        <dbReference type="PROSITE" id="PS51071"/>
    </source>
</evidence>